<reference evidence="1 2" key="1">
    <citation type="submission" date="2014-04" db="EMBL/GenBank/DDBJ databases">
        <authorList>
            <consortium name="DOE Joint Genome Institute"/>
            <person name="Kuo A."/>
            <person name="Kohler A."/>
            <person name="Costa M.D."/>
            <person name="Nagy L.G."/>
            <person name="Floudas D."/>
            <person name="Copeland A."/>
            <person name="Barry K.W."/>
            <person name="Cichocki N."/>
            <person name="Veneault-Fourrey C."/>
            <person name="LaButti K."/>
            <person name="Lindquist E.A."/>
            <person name="Lipzen A."/>
            <person name="Lundell T."/>
            <person name="Morin E."/>
            <person name="Murat C."/>
            <person name="Sun H."/>
            <person name="Tunlid A."/>
            <person name="Henrissat B."/>
            <person name="Grigoriev I.V."/>
            <person name="Hibbett D.S."/>
            <person name="Martin F."/>
            <person name="Nordberg H.P."/>
            <person name="Cantor M.N."/>
            <person name="Hua S.X."/>
        </authorList>
    </citation>
    <scope>NUCLEOTIDE SEQUENCE [LARGE SCALE GENOMIC DNA]</scope>
    <source>
        <strain evidence="1 2">441</strain>
    </source>
</reference>
<organism evidence="1 2">
    <name type="scientific">Pisolithus microcarpus 441</name>
    <dbReference type="NCBI Taxonomy" id="765257"/>
    <lineage>
        <taxon>Eukaryota</taxon>
        <taxon>Fungi</taxon>
        <taxon>Dikarya</taxon>
        <taxon>Basidiomycota</taxon>
        <taxon>Agaricomycotina</taxon>
        <taxon>Agaricomycetes</taxon>
        <taxon>Agaricomycetidae</taxon>
        <taxon>Boletales</taxon>
        <taxon>Sclerodermatineae</taxon>
        <taxon>Pisolithaceae</taxon>
        <taxon>Pisolithus</taxon>
    </lineage>
</organism>
<accession>A0A0C9YTM9</accession>
<protein>
    <submittedName>
        <fullName evidence="1">Uncharacterized protein</fullName>
    </submittedName>
</protein>
<dbReference type="EMBL" id="KN833773">
    <property type="protein sequence ID" value="KIK20036.1"/>
    <property type="molecule type" value="Genomic_DNA"/>
</dbReference>
<sequence length="53" mass="5723">MRPVSIRSTYTSQADTLRLGDGSTDVLDIGHERPDATFLGLDCCCKLSVVAHT</sequence>
<reference evidence="2" key="2">
    <citation type="submission" date="2015-01" db="EMBL/GenBank/DDBJ databases">
        <title>Evolutionary Origins and Diversification of the Mycorrhizal Mutualists.</title>
        <authorList>
            <consortium name="DOE Joint Genome Institute"/>
            <consortium name="Mycorrhizal Genomics Consortium"/>
            <person name="Kohler A."/>
            <person name="Kuo A."/>
            <person name="Nagy L.G."/>
            <person name="Floudas D."/>
            <person name="Copeland A."/>
            <person name="Barry K.W."/>
            <person name="Cichocki N."/>
            <person name="Veneault-Fourrey C."/>
            <person name="LaButti K."/>
            <person name="Lindquist E.A."/>
            <person name="Lipzen A."/>
            <person name="Lundell T."/>
            <person name="Morin E."/>
            <person name="Murat C."/>
            <person name="Riley R."/>
            <person name="Ohm R."/>
            <person name="Sun H."/>
            <person name="Tunlid A."/>
            <person name="Henrissat B."/>
            <person name="Grigoriev I.V."/>
            <person name="Hibbett D.S."/>
            <person name="Martin F."/>
        </authorList>
    </citation>
    <scope>NUCLEOTIDE SEQUENCE [LARGE SCALE GENOMIC DNA]</scope>
    <source>
        <strain evidence="2">441</strain>
    </source>
</reference>
<dbReference type="HOGENOM" id="CLU_3069635_0_0_1"/>
<gene>
    <name evidence="1" type="ORF">PISMIDRAFT_682677</name>
</gene>
<proteinExistence type="predicted"/>
<dbReference type="AlphaFoldDB" id="A0A0C9YTM9"/>
<evidence type="ECO:0000313" key="1">
    <source>
        <dbReference type="EMBL" id="KIK20036.1"/>
    </source>
</evidence>
<keyword evidence="2" id="KW-1185">Reference proteome</keyword>
<evidence type="ECO:0000313" key="2">
    <source>
        <dbReference type="Proteomes" id="UP000054018"/>
    </source>
</evidence>
<name>A0A0C9YTM9_9AGAM</name>
<dbReference type="Proteomes" id="UP000054018">
    <property type="component" value="Unassembled WGS sequence"/>
</dbReference>